<sequence length="287" mass="33840">MPELPEVEIVKQSLDKNIKFQKIKKVVVRNRNLRFKISKDFEFFLTNKKIVRISRKSKYLILHLSNNTFCIIHLGMSGTIHLLDKNNSINNTNSSFYNSPNLPSKHNHIEIFLKKCRLIYNDPRRFGFIKIFKNKKTLLKFFNNIGPEPLNKKFNINYIFDYFINKKKNIKSFLLDQKFVSGIGNIYASEILFNCKINPFKQAKNLTKLDIKKIKYFSKVILNKAIKKGGSSIRDFKNVLGQDGSFQNEFKVYQRENLNCLNKDCFGKITKKFISKRSTFFCNRCQK</sequence>
<evidence type="ECO:0000259" key="16">
    <source>
        <dbReference type="PROSITE" id="PS51066"/>
    </source>
</evidence>
<evidence type="ECO:0000256" key="15">
    <source>
        <dbReference type="ARBA" id="ARBA00044632"/>
    </source>
</evidence>
<evidence type="ECO:0008006" key="19">
    <source>
        <dbReference type="Google" id="ProtNLM"/>
    </source>
</evidence>
<dbReference type="PROSITE" id="PS51068">
    <property type="entry name" value="FPG_CAT"/>
    <property type="match status" value="1"/>
</dbReference>
<evidence type="ECO:0000256" key="11">
    <source>
        <dbReference type="ARBA" id="ARBA00023204"/>
    </source>
</evidence>
<name>A0A382FKE6_9ZZZZ</name>
<proteinExistence type="inferred from homology"/>
<dbReference type="FunFam" id="1.10.8.50:FF:000003">
    <property type="entry name" value="Formamidopyrimidine-DNA glycosylase"/>
    <property type="match status" value="1"/>
</dbReference>
<evidence type="ECO:0000256" key="4">
    <source>
        <dbReference type="ARBA" id="ARBA00011245"/>
    </source>
</evidence>
<evidence type="ECO:0000256" key="2">
    <source>
        <dbReference type="ARBA" id="ARBA00001947"/>
    </source>
</evidence>
<dbReference type="GO" id="GO:0140078">
    <property type="term" value="F:class I DNA-(apurinic or apyrimidinic site) endonuclease activity"/>
    <property type="evidence" value="ECO:0007669"/>
    <property type="project" value="UniProtKB-EC"/>
</dbReference>
<dbReference type="Gene3D" id="3.20.190.10">
    <property type="entry name" value="MutM-like, N-terminal"/>
    <property type="match status" value="1"/>
</dbReference>
<dbReference type="GO" id="GO:0006284">
    <property type="term" value="P:base-excision repair"/>
    <property type="evidence" value="ECO:0007669"/>
    <property type="project" value="InterPro"/>
</dbReference>
<evidence type="ECO:0000256" key="13">
    <source>
        <dbReference type="ARBA" id="ARBA00023268"/>
    </source>
</evidence>
<dbReference type="SUPFAM" id="SSF46946">
    <property type="entry name" value="S13-like H2TH domain"/>
    <property type="match status" value="1"/>
</dbReference>
<dbReference type="SMART" id="SM01232">
    <property type="entry name" value="H2TH"/>
    <property type="match status" value="1"/>
</dbReference>
<keyword evidence="14" id="KW-0326">Glycosidase</keyword>
<dbReference type="InterPro" id="IPR020629">
    <property type="entry name" value="FPG_Glyclase"/>
</dbReference>
<dbReference type="Pfam" id="PF01149">
    <property type="entry name" value="Fapy_DNA_glyco"/>
    <property type="match status" value="1"/>
</dbReference>
<comment type="catalytic activity">
    <reaction evidence="1">
        <text>Hydrolysis of DNA containing ring-opened 7-methylguanine residues, releasing 2,6-diamino-4-hydroxy-5-(N-methyl)formamidopyrimidine.</text>
        <dbReference type="EC" id="3.2.2.23"/>
    </reaction>
</comment>
<evidence type="ECO:0000256" key="7">
    <source>
        <dbReference type="ARBA" id="ARBA00022771"/>
    </source>
</evidence>
<dbReference type="GO" id="GO:0008270">
    <property type="term" value="F:zinc ion binding"/>
    <property type="evidence" value="ECO:0007669"/>
    <property type="project" value="UniProtKB-KW"/>
</dbReference>
<dbReference type="EMBL" id="UINC01050301">
    <property type="protein sequence ID" value="SVB63092.1"/>
    <property type="molecule type" value="Genomic_DNA"/>
</dbReference>
<comment type="cofactor">
    <cofactor evidence="2">
        <name>Zn(2+)</name>
        <dbReference type="ChEBI" id="CHEBI:29105"/>
    </cofactor>
</comment>
<dbReference type="SUPFAM" id="SSF57716">
    <property type="entry name" value="Glucocorticoid receptor-like (DNA-binding domain)"/>
    <property type="match status" value="1"/>
</dbReference>
<dbReference type="GO" id="GO:0034039">
    <property type="term" value="F:8-oxo-7,8-dihydroguanine DNA N-glycosylase activity"/>
    <property type="evidence" value="ECO:0007669"/>
    <property type="project" value="TreeGrafter"/>
</dbReference>
<organism evidence="18">
    <name type="scientific">marine metagenome</name>
    <dbReference type="NCBI Taxonomy" id="408172"/>
    <lineage>
        <taxon>unclassified sequences</taxon>
        <taxon>metagenomes</taxon>
        <taxon>ecological metagenomes</taxon>
    </lineage>
</organism>
<dbReference type="AlphaFoldDB" id="A0A382FKE6"/>
<dbReference type="NCBIfam" id="NF002211">
    <property type="entry name" value="PRK01103.1"/>
    <property type="match status" value="1"/>
</dbReference>
<dbReference type="GO" id="GO:0003684">
    <property type="term" value="F:damaged DNA binding"/>
    <property type="evidence" value="ECO:0007669"/>
    <property type="project" value="InterPro"/>
</dbReference>
<dbReference type="InterPro" id="IPR012319">
    <property type="entry name" value="FPG_cat"/>
</dbReference>
<reference evidence="18" key="1">
    <citation type="submission" date="2018-05" db="EMBL/GenBank/DDBJ databases">
        <authorList>
            <person name="Lanie J.A."/>
            <person name="Ng W.-L."/>
            <person name="Kazmierczak K.M."/>
            <person name="Andrzejewski T.M."/>
            <person name="Davidsen T.M."/>
            <person name="Wayne K.J."/>
            <person name="Tettelin H."/>
            <person name="Glass J.I."/>
            <person name="Rusch D."/>
            <person name="Podicherti R."/>
            <person name="Tsui H.-C.T."/>
            <person name="Winkler M.E."/>
        </authorList>
    </citation>
    <scope>NUCLEOTIDE SEQUENCE</scope>
</reference>
<dbReference type="PANTHER" id="PTHR22993:SF9">
    <property type="entry name" value="FORMAMIDOPYRIMIDINE-DNA GLYCOSYLASE"/>
    <property type="match status" value="1"/>
</dbReference>
<dbReference type="SUPFAM" id="SSF81624">
    <property type="entry name" value="N-terminal domain of MutM-like DNA repair proteins"/>
    <property type="match status" value="1"/>
</dbReference>
<evidence type="ECO:0000256" key="5">
    <source>
        <dbReference type="ARBA" id="ARBA00022723"/>
    </source>
</evidence>
<keyword evidence="10" id="KW-0238">DNA-binding</keyword>
<dbReference type="InterPro" id="IPR015886">
    <property type="entry name" value="H2TH_FPG"/>
</dbReference>
<keyword evidence="11" id="KW-0234">DNA repair</keyword>
<comment type="catalytic activity">
    <reaction evidence="15">
        <text>2'-deoxyribonucleotide-(2'-deoxyribose 5'-phosphate)-2'-deoxyribonucleotide-DNA = a 3'-end 2'-deoxyribonucleotide-(2,3-dehydro-2,3-deoxyribose 5'-phosphate)-DNA + a 5'-end 5'-phospho-2'-deoxyribonucleoside-DNA + H(+)</text>
        <dbReference type="Rhea" id="RHEA:66592"/>
        <dbReference type="Rhea" id="RHEA-COMP:13180"/>
        <dbReference type="Rhea" id="RHEA-COMP:16897"/>
        <dbReference type="Rhea" id="RHEA-COMP:17067"/>
        <dbReference type="ChEBI" id="CHEBI:15378"/>
        <dbReference type="ChEBI" id="CHEBI:136412"/>
        <dbReference type="ChEBI" id="CHEBI:157695"/>
        <dbReference type="ChEBI" id="CHEBI:167181"/>
        <dbReference type="EC" id="4.2.99.18"/>
    </reaction>
</comment>
<keyword evidence="5" id="KW-0479">Metal-binding</keyword>
<evidence type="ECO:0000256" key="6">
    <source>
        <dbReference type="ARBA" id="ARBA00022763"/>
    </source>
</evidence>
<evidence type="ECO:0000313" key="18">
    <source>
        <dbReference type="EMBL" id="SVB63092.1"/>
    </source>
</evidence>
<comment type="subunit">
    <text evidence="4">Monomer.</text>
</comment>
<dbReference type="CDD" id="cd08966">
    <property type="entry name" value="EcFpg-like_N"/>
    <property type="match status" value="1"/>
</dbReference>
<evidence type="ECO:0000256" key="1">
    <source>
        <dbReference type="ARBA" id="ARBA00001668"/>
    </source>
</evidence>
<protein>
    <recommendedName>
        <fullName evidence="19">Formamidopyrimidine-DNA glycosylase catalytic domain-containing protein</fullName>
    </recommendedName>
</protein>
<dbReference type="Pfam" id="PF06831">
    <property type="entry name" value="H2TH"/>
    <property type="match status" value="1"/>
</dbReference>
<evidence type="ECO:0000256" key="10">
    <source>
        <dbReference type="ARBA" id="ARBA00023125"/>
    </source>
</evidence>
<feature type="domain" description="FPG-type" evidence="16">
    <location>
        <begin position="251"/>
        <end position="287"/>
    </location>
</feature>
<dbReference type="SMART" id="SM00898">
    <property type="entry name" value="Fapy_DNA_glyco"/>
    <property type="match status" value="1"/>
</dbReference>
<feature type="domain" description="Formamidopyrimidine-DNA glycosylase catalytic" evidence="17">
    <location>
        <begin position="2"/>
        <end position="127"/>
    </location>
</feature>
<keyword evidence="6" id="KW-0227">DNA damage</keyword>
<evidence type="ECO:0000256" key="9">
    <source>
        <dbReference type="ARBA" id="ARBA00022833"/>
    </source>
</evidence>
<comment type="similarity">
    <text evidence="3">Belongs to the FPG family.</text>
</comment>
<evidence type="ECO:0000259" key="17">
    <source>
        <dbReference type="PROSITE" id="PS51068"/>
    </source>
</evidence>
<keyword evidence="7" id="KW-0863">Zinc-finger</keyword>
<dbReference type="InterPro" id="IPR035937">
    <property type="entry name" value="FPG_N"/>
</dbReference>
<dbReference type="Gene3D" id="1.10.8.50">
    <property type="match status" value="1"/>
</dbReference>
<dbReference type="InterPro" id="IPR010979">
    <property type="entry name" value="Ribosomal_uS13-like_H2TH"/>
</dbReference>
<gene>
    <name evidence="18" type="ORF">METZ01_LOCUS215946</name>
</gene>
<evidence type="ECO:0000256" key="14">
    <source>
        <dbReference type="ARBA" id="ARBA00023295"/>
    </source>
</evidence>
<evidence type="ECO:0000256" key="3">
    <source>
        <dbReference type="ARBA" id="ARBA00009409"/>
    </source>
</evidence>
<keyword evidence="13" id="KW-0511">Multifunctional enzyme</keyword>
<dbReference type="PANTHER" id="PTHR22993">
    <property type="entry name" value="FORMAMIDOPYRIMIDINE-DNA GLYCOSYLASE"/>
    <property type="match status" value="1"/>
</dbReference>
<keyword evidence="8" id="KW-0378">Hydrolase</keyword>
<dbReference type="NCBIfam" id="TIGR00577">
    <property type="entry name" value="fpg"/>
    <property type="match status" value="1"/>
</dbReference>
<keyword evidence="12" id="KW-0456">Lyase</keyword>
<dbReference type="InterPro" id="IPR000214">
    <property type="entry name" value="Znf_DNA_glyclase/AP_lyase"/>
</dbReference>
<accession>A0A382FKE6</accession>
<keyword evidence="9" id="KW-0862">Zinc</keyword>
<evidence type="ECO:0000256" key="8">
    <source>
        <dbReference type="ARBA" id="ARBA00022801"/>
    </source>
</evidence>
<evidence type="ECO:0000256" key="12">
    <source>
        <dbReference type="ARBA" id="ARBA00023239"/>
    </source>
</evidence>
<dbReference type="PROSITE" id="PS51066">
    <property type="entry name" value="ZF_FPG_2"/>
    <property type="match status" value="1"/>
</dbReference>